<feature type="compositionally biased region" description="Polar residues" evidence="2">
    <location>
        <begin position="207"/>
        <end position="218"/>
    </location>
</feature>
<protein>
    <submittedName>
        <fullName evidence="3">MORN repeat-containing protein, putative</fullName>
    </submittedName>
</protein>
<dbReference type="SMART" id="SM00698">
    <property type="entry name" value="MORN"/>
    <property type="match status" value="7"/>
</dbReference>
<feature type="region of interest" description="Disordered" evidence="2">
    <location>
        <begin position="93"/>
        <end position="235"/>
    </location>
</feature>
<dbReference type="OMA" id="SRKERYW"/>
<keyword evidence="1" id="KW-0677">Repeat</keyword>
<accession>U6GBN0</accession>
<dbReference type="GeneID" id="25270134"/>
<feature type="region of interest" description="Disordered" evidence="2">
    <location>
        <begin position="297"/>
        <end position="319"/>
    </location>
</feature>
<dbReference type="PANTHER" id="PTHR43215">
    <property type="entry name" value="RADIAL SPOKE HEAD 1 HOMOLOG"/>
    <property type="match status" value="1"/>
</dbReference>
<dbReference type="OrthoDB" id="270720at2759"/>
<evidence type="ECO:0000313" key="3">
    <source>
        <dbReference type="EMBL" id="CDI76957.1"/>
    </source>
</evidence>
<dbReference type="AlphaFoldDB" id="U6GBN0"/>
<dbReference type="GO" id="GO:0005829">
    <property type="term" value="C:cytosol"/>
    <property type="evidence" value="ECO:0007669"/>
    <property type="project" value="TreeGrafter"/>
</dbReference>
<reference evidence="3" key="2">
    <citation type="submission" date="2013-10" db="EMBL/GenBank/DDBJ databases">
        <authorList>
            <person name="Aslett M."/>
        </authorList>
    </citation>
    <scope>NUCLEOTIDE SEQUENCE [LARGE SCALE GENOMIC DNA]</scope>
    <source>
        <strain evidence="3">Houghton</strain>
    </source>
</reference>
<evidence type="ECO:0000256" key="1">
    <source>
        <dbReference type="ARBA" id="ARBA00022737"/>
    </source>
</evidence>
<reference evidence="3" key="1">
    <citation type="submission" date="2013-10" db="EMBL/GenBank/DDBJ databases">
        <title>Genomic analysis of the causative agents of coccidiosis in chickens.</title>
        <authorList>
            <person name="Reid A.J."/>
            <person name="Blake D."/>
            <person name="Billington K."/>
            <person name="Browne H."/>
            <person name="Dunn M."/>
            <person name="Hung S."/>
            <person name="Kawahara F."/>
            <person name="Miranda-Saavedra D."/>
            <person name="Mourier T."/>
            <person name="Nagra H."/>
            <person name="Otto T.D."/>
            <person name="Rawlings N."/>
            <person name="Sanchez A."/>
            <person name="Sanders M."/>
            <person name="Subramaniam C."/>
            <person name="Tay Y."/>
            <person name="Dear P."/>
            <person name="Doerig C."/>
            <person name="Gruber A."/>
            <person name="Parkinson J."/>
            <person name="Shirley M."/>
            <person name="Wan K.L."/>
            <person name="Berriman M."/>
            <person name="Tomley F."/>
            <person name="Pain A."/>
        </authorList>
    </citation>
    <scope>NUCLEOTIDE SEQUENCE [LARGE SCALE GENOMIC DNA]</scope>
    <source>
        <strain evidence="3">Houghton</strain>
    </source>
</reference>
<dbReference type="SUPFAM" id="SSF82185">
    <property type="entry name" value="Histone H3 K4-specific methyltransferase SET7/9 N-terminal domain"/>
    <property type="match status" value="3"/>
</dbReference>
<organism evidence="3 4">
    <name type="scientific">Eimeria acervulina</name>
    <name type="common">Coccidian parasite</name>
    <dbReference type="NCBI Taxonomy" id="5801"/>
    <lineage>
        <taxon>Eukaryota</taxon>
        <taxon>Sar</taxon>
        <taxon>Alveolata</taxon>
        <taxon>Apicomplexa</taxon>
        <taxon>Conoidasida</taxon>
        <taxon>Coccidia</taxon>
        <taxon>Eucoccidiorida</taxon>
        <taxon>Eimeriorina</taxon>
        <taxon>Eimeriidae</taxon>
        <taxon>Eimeria</taxon>
    </lineage>
</organism>
<keyword evidence="4" id="KW-1185">Reference proteome</keyword>
<evidence type="ECO:0000256" key="2">
    <source>
        <dbReference type="SAM" id="MobiDB-lite"/>
    </source>
</evidence>
<feature type="compositionally biased region" description="Basic and acidic residues" evidence="2">
    <location>
        <begin position="156"/>
        <end position="165"/>
    </location>
</feature>
<dbReference type="Proteomes" id="UP000018050">
    <property type="component" value="Unassembled WGS sequence"/>
</dbReference>
<proteinExistence type="predicted"/>
<dbReference type="VEuPathDB" id="ToxoDB:EAH_00020640"/>
<dbReference type="EMBL" id="HG670500">
    <property type="protein sequence ID" value="CDI76957.1"/>
    <property type="molecule type" value="Genomic_DNA"/>
</dbReference>
<gene>
    <name evidence="3" type="ORF">EAH_00020640</name>
</gene>
<evidence type="ECO:0000313" key="4">
    <source>
        <dbReference type="Proteomes" id="UP000018050"/>
    </source>
</evidence>
<sequence>MPFRFSVNVDALTVEVKNASLEPLLCLTAWEQQFARRIVMETSSPSGVAEGQSPSYGGSTSISRHATDLLQQTISSLASHAAAHGLHFRRAKEDGTTSELHGLHSSGAGMLGAELPQYRRRAASAISPRDNRRRSNSSSSLGGGKQTVRTGVARRQATEGRRQDDDNTAVVSQSSSSRELHGTTREGNTARTGNSGGVDTDPKRQLHQQQQRYITSEDSLTSNSPPTSGGGGWLSGRIRWTWERQAERQTHTTAGVPIGKKSRNPSAAEGFHTEVISPSVAGVAAAKSAERPLGQRVLPGTTRFRAESRSSSDATGPSSFLDPNWEAHADLIRAAFAQHLEQLCRCEPKLCCLGEQQLRLVVSARDSCCCRSCLPQRLKTVKASAHLALSGSGDGQRRTTFKYDGSWVSDERHGHGVLAHESVGYLYVGQWQHNKKCGEGHLYSRKERYWGQFFDNKYQGRGRYVQREGLEYEGEFARGRFEGLGKLSISWDEGKQTFGECRKGVVIRGSFEGGKVTGVVNAPETLLPEGCGSMLYRDSCLYDGQWRNGMRHGAAVLTIPVGVVRGASVSEGKGEEGTITVDGQWLDDMPDPDAEWSVTFPTGDKYLGNLKFPSIGSNTGRDVGKDVHVVPTEGSARIVPHGWGLSKRKDTGEVYEGQWISGMRHGNGECITRSGARHSGEWRFGHPHGEGRYFDPSSGSTLEGAFHYGKFVAENSPGFVKDEVASERPPVGIPMVLFEAFEKFPLADCPLFQPRS</sequence>
<dbReference type="PANTHER" id="PTHR43215:SF14">
    <property type="entry name" value="RADIAL SPOKE HEAD 1 HOMOLOG"/>
    <property type="match status" value="1"/>
</dbReference>
<name>U6GBN0_EIMAC</name>
<dbReference type="Pfam" id="PF02493">
    <property type="entry name" value="MORN"/>
    <property type="match status" value="7"/>
</dbReference>
<dbReference type="RefSeq" id="XP_013252599.1">
    <property type="nucleotide sequence ID" value="XM_013397145.1"/>
</dbReference>
<dbReference type="Gene3D" id="2.20.110.10">
    <property type="entry name" value="Histone H3 K4-specific methyltransferase SET7/9 N-terminal domain"/>
    <property type="match status" value="2"/>
</dbReference>
<dbReference type="InterPro" id="IPR003409">
    <property type="entry name" value="MORN"/>
</dbReference>